<protein>
    <submittedName>
        <fullName evidence="1">Uncharacterized protein</fullName>
    </submittedName>
</protein>
<sequence length="112" mass="12200">MWRKGVMGFGRWVVWGVQEERSGGFSVGGDRGEFARAGVVVGVVRRVAARYAAPLVILPDAFTCAVLARQRPYIGEWERVARAVPAGWYGELGERMGCGPLGYHDSVFRAGA</sequence>
<dbReference type="EMBL" id="BLAD01000049">
    <property type="protein sequence ID" value="GES01162.1"/>
    <property type="molecule type" value="Genomic_DNA"/>
</dbReference>
<accession>A0A5M3VZI0</accession>
<organism evidence="1 2">
    <name type="scientific">Acrocarpospora corrugata</name>
    <dbReference type="NCBI Taxonomy" id="35763"/>
    <lineage>
        <taxon>Bacteria</taxon>
        <taxon>Bacillati</taxon>
        <taxon>Actinomycetota</taxon>
        <taxon>Actinomycetes</taxon>
        <taxon>Streptosporangiales</taxon>
        <taxon>Streptosporangiaceae</taxon>
        <taxon>Acrocarpospora</taxon>
    </lineage>
</organism>
<evidence type="ECO:0000313" key="2">
    <source>
        <dbReference type="Proteomes" id="UP000334990"/>
    </source>
</evidence>
<gene>
    <name evidence="1" type="ORF">Acor_32260</name>
</gene>
<name>A0A5M3VZI0_9ACTN</name>
<dbReference type="Proteomes" id="UP000334990">
    <property type="component" value="Unassembled WGS sequence"/>
</dbReference>
<proteinExistence type="predicted"/>
<keyword evidence="2" id="KW-1185">Reference proteome</keyword>
<reference evidence="1 2" key="1">
    <citation type="submission" date="2019-10" db="EMBL/GenBank/DDBJ databases">
        <title>Whole genome shotgun sequence of Acrocarpospora corrugata NBRC 13972.</title>
        <authorList>
            <person name="Ichikawa N."/>
            <person name="Kimura A."/>
            <person name="Kitahashi Y."/>
            <person name="Komaki H."/>
            <person name="Oguchi A."/>
        </authorList>
    </citation>
    <scope>NUCLEOTIDE SEQUENCE [LARGE SCALE GENOMIC DNA]</scope>
    <source>
        <strain evidence="1 2">NBRC 13972</strain>
    </source>
</reference>
<comment type="caution">
    <text evidence="1">The sequence shown here is derived from an EMBL/GenBank/DDBJ whole genome shotgun (WGS) entry which is preliminary data.</text>
</comment>
<evidence type="ECO:0000313" key="1">
    <source>
        <dbReference type="EMBL" id="GES01162.1"/>
    </source>
</evidence>
<dbReference type="AlphaFoldDB" id="A0A5M3VZI0"/>